<evidence type="ECO:0000313" key="5">
    <source>
        <dbReference type="Proteomes" id="UP000095767"/>
    </source>
</evidence>
<reference evidence="4 5" key="1">
    <citation type="submission" date="2016-09" db="EMBL/GenBank/DDBJ databases">
        <title>The draft genome of Dichanthelium oligosanthes: A C3 panicoid grass species.</title>
        <authorList>
            <person name="Studer A.J."/>
            <person name="Schnable J.C."/>
            <person name="Brutnell T.P."/>
        </authorList>
    </citation>
    <scope>NUCLEOTIDE SEQUENCE [LARGE SCALE GENOMIC DNA]</scope>
    <source>
        <strain evidence="5">cv. Kellogg 1175</strain>
        <tissue evidence="4">Leaf</tissue>
    </source>
</reference>
<organism evidence="4 5">
    <name type="scientific">Dichanthelium oligosanthes</name>
    <dbReference type="NCBI Taxonomy" id="888268"/>
    <lineage>
        <taxon>Eukaryota</taxon>
        <taxon>Viridiplantae</taxon>
        <taxon>Streptophyta</taxon>
        <taxon>Embryophyta</taxon>
        <taxon>Tracheophyta</taxon>
        <taxon>Spermatophyta</taxon>
        <taxon>Magnoliopsida</taxon>
        <taxon>Liliopsida</taxon>
        <taxon>Poales</taxon>
        <taxon>Poaceae</taxon>
        <taxon>PACMAD clade</taxon>
        <taxon>Panicoideae</taxon>
        <taxon>Panicodae</taxon>
        <taxon>Paniceae</taxon>
        <taxon>Dichantheliinae</taxon>
        <taxon>Dichanthelium</taxon>
    </lineage>
</organism>
<evidence type="ECO:0000256" key="2">
    <source>
        <dbReference type="ARBA" id="ARBA00023163"/>
    </source>
</evidence>
<name>A0A1E5WM25_9POAL</name>
<dbReference type="EMBL" id="LWDX02001917">
    <property type="protein sequence ID" value="OEL38403.1"/>
    <property type="molecule type" value="Genomic_DNA"/>
</dbReference>
<evidence type="ECO:0000313" key="4">
    <source>
        <dbReference type="EMBL" id="OEL38403.1"/>
    </source>
</evidence>
<dbReference type="InterPro" id="IPR005202">
    <property type="entry name" value="TF_GRAS"/>
</dbReference>
<comment type="caution">
    <text evidence="4">The sequence shown here is derived from an EMBL/GenBank/DDBJ whole genome shotgun (WGS) entry which is preliminary data.</text>
</comment>
<gene>
    <name evidence="4" type="ORF">BAE44_0000578</name>
</gene>
<dbReference type="Pfam" id="PF03514">
    <property type="entry name" value="GRAS"/>
    <property type="match status" value="1"/>
</dbReference>
<feature type="region of interest" description="Leucine repeat II (LRII)" evidence="3">
    <location>
        <begin position="64"/>
        <end position="96"/>
    </location>
</feature>
<dbReference type="Proteomes" id="UP000095767">
    <property type="component" value="Unassembled WGS sequence"/>
</dbReference>
<evidence type="ECO:0000256" key="1">
    <source>
        <dbReference type="ARBA" id="ARBA00023015"/>
    </source>
</evidence>
<dbReference type="PANTHER" id="PTHR31636">
    <property type="entry name" value="OSJNBA0084A10.13 PROTEIN-RELATED"/>
    <property type="match status" value="1"/>
</dbReference>
<feature type="short sequence motif" description="VHIID" evidence="3">
    <location>
        <begin position="13"/>
        <end position="17"/>
    </location>
</feature>
<dbReference type="OrthoDB" id="10597134at2759"/>
<comment type="similarity">
    <text evidence="3">Belongs to the GRAS family.</text>
</comment>
<evidence type="ECO:0000256" key="3">
    <source>
        <dbReference type="PROSITE-ProRule" id="PRU01191"/>
    </source>
</evidence>
<keyword evidence="1" id="KW-0805">Transcription regulation</keyword>
<dbReference type="STRING" id="888268.A0A1E5WM25"/>
<keyword evidence="5" id="KW-1185">Reference proteome</keyword>
<proteinExistence type="inferred from homology"/>
<sequence>MTIFKATAGRKKVHIVDYSDHYGFQWPTLLGSFATHWEGEPPEVKITVISLPQPWFCPGAQIEQTGRRLSNFARRCGVPFKFRSIVAKWETICVDDLDIEPDELLIVNSLFHFGKLMDEGDDIDSQALGIWS</sequence>
<dbReference type="AlphaFoldDB" id="A0A1E5WM25"/>
<protein>
    <submittedName>
        <fullName evidence="4">Uncharacterized protein</fullName>
    </submittedName>
</protein>
<comment type="caution">
    <text evidence="3">Lacks conserved residue(s) required for the propagation of feature annotation.</text>
</comment>
<accession>A0A1E5WM25</accession>
<dbReference type="PROSITE" id="PS50985">
    <property type="entry name" value="GRAS"/>
    <property type="match status" value="1"/>
</dbReference>
<keyword evidence="2" id="KW-0804">Transcription</keyword>